<name>A0A6N9TWE6_DISTH</name>
<organism evidence="3 4">
    <name type="scientific">Dissulfurirhabdus thermomarina</name>
    <dbReference type="NCBI Taxonomy" id="1765737"/>
    <lineage>
        <taxon>Bacteria</taxon>
        <taxon>Deltaproteobacteria</taxon>
        <taxon>Dissulfurirhabdaceae</taxon>
        <taxon>Dissulfurirhabdus</taxon>
    </lineage>
</organism>
<dbReference type="Proteomes" id="UP000469346">
    <property type="component" value="Unassembled WGS sequence"/>
</dbReference>
<dbReference type="EMBL" id="JAAGRR010000087">
    <property type="protein sequence ID" value="NDY42806.1"/>
    <property type="molecule type" value="Genomic_DNA"/>
</dbReference>
<sequence length="99" mass="10896">MDLPPYLADTPEGAVLRVRVQPRASRTEFAGRHGDLVRLRVQAPPVEGAANEACTRFLAKFFGLARSRVRLRAGARGREKAFLLAGLSAAEVRRRLPES</sequence>
<dbReference type="RefSeq" id="WP_163298936.1">
    <property type="nucleotide sequence ID" value="NZ_JAAGRR010000087.1"/>
</dbReference>
<dbReference type="InterPro" id="IPR003746">
    <property type="entry name" value="DUF167"/>
</dbReference>
<dbReference type="AlphaFoldDB" id="A0A6N9TWE6"/>
<evidence type="ECO:0000256" key="2">
    <source>
        <dbReference type="HAMAP-Rule" id="MF_00634"/>
    </source>
</evidence>
<dbReference type="PANTHER" id="PTHR13420:SF7">
    <property type="entry name" value="UPF0235 PROTEIN C15ORF40"/>
    <property type="match status" value="1"/>
</dbReference>
<comment type="similarity">
    <text evidence="1 2">Belongs to the UPF0235 family.</text>
</comment>
<dbReference type="GO" id="GO:0005737">
    <property type="term" value="C:cytoplasm"/>
    <property type="evidence" value="ECO:0007669"/>
    <property type="project" value="TreeGrafter"/>
</dbReference>
<dbReference type="InterPro" id="IPR036591">
    <property type="entry name" value="YggU-like_sf"/>
</dbReference>
<dbReference type="Pfam" id="PF02594">
    <property type="entry name" value="DUF167"/>
    <property type="match status" value="1"/>
</dbReference>
<accession>A0A6N9TWE6</accession>
<keyword evidence="4" id="KW-1185">Reference proteome</keyword>
<dbReference type="SMART" id="SM01152">
    <property type="entry name" value="DUF167"/>
    <property type="match status" value="1"/>
</dbReference>
<dbReference type="HAMAP" id="MF_00634">
    <property type="entry name" value="UPF0235"/>
    <property type="match status" value="1"/>
</dbReference>
<reference evidence="3 4" key="1">
    <citation type="submission" date="2020-02" db="EMBL/GenBank/DDBJ databases">
        <title>Comparative genomics of sulfur disproportionating microorganisms.</title>
        <authorList>
            <person name="Ward L.M."/>
            <person name="Bertran E."/>
            <person name="Johnston D.T."/>
        </authorList>
    </citation>
    <scope>NUCLEOTIDE SEQUENCE [LARGE SCALE GENOMIC DNA]</scope>
    <source>
        <strain evidence="3 4">DSM 100025</strain>
    </source>
</reference>
<comment type="caution">
    <text evidence="3">The sequence shown here is derived from an EMBL/GenBank/DDBJ whole genome shotgun (WGS) entry which is preliminary data.</text>
</comment>
<evidence type="ECO:0000313" key="4">
    <source>
        <dbReference type="Proteomes" id="UP000469346"/>
    </source>
</evidence>
<gene>
    <name evidence="3" type="ORF">G3N55_08115</name>
</gene>
<protein>
    <recommendedName>
        <fullName evidence="2">UPF0235 protein G3N55_08115</fullName>
    </recommendedName>
</protein>
<dbReference type="PANTHER" id="PTHR13420">
    <property type="entry name" value="UPF0235 PROTEIN C15ORF40"/>
    <property type="match status" value="1"/>
</dbReference>
<dbReference type="SUPFAM" id="SSF69786">
    <property type="entry name" value="YggU-like"/>
    <property type="match status" value="1"/>
</dbReference>
<evidence type="ECO:0000256" key="1">
    <source>
        <dbReference type="ARBA" id="ARBA00010364"/>
    </source>
</evidence>
<dbReference type="Gene3D" id="3.30.1200.10">
    <property type="entry name" value="YggU-like"/>
    <property type="match status" value="1"/>
</dbReference>
<dbReference type="NCBIfam" id="TIGR00251">
    <property type="entry name" value="DUF167 family protein"/>
    <property type="match status" value="1"/>
</dbReference>
<evidence type="ECO:0000313" key="3">
    <source>
        <dbReference type="EMBL" id="NDY42806.1"/>
    </source>
</evidence>
<proteinExistence type="inferred from homology"/>